<dbReference type="PANTHER" id="PTHR35176">
    <property type="entry name" value="HEME OXYGENASE HI_0854-RELATED"/>
    <property type="match status" value="1"/>
</dbReference>
<dbReference type="GO" id="GO:0070967">
    <property type="term" value="F:coenzyme F420 binding"/>
    <property type="evidence" value="ECO:0007669"/>
    <property type="project" value="TreeGrafter"/>
</dbReference>
<dbReference type="PANTHER" id="PTHR35176:SF6">
    <property type="entry name" value="HEME OXYGENASE HI_0854-RELATED"/>
    <property type="match status" value="1"/>
</dbReference>
<sequence length="176" mass="20047">MMGHYTTRADYTYASGGLLLNLSHWDGPAKASREFGPRPKFDAFVGERMASIPEDDRDLFEKKTFAHVATMLPNGMPHVTPVWIGYDADENRLLVNTERHRRKAKNVENDPRVGVSMTDPDDPYRALSVVGEVDEITTEGAREHIDELARRYTGDDYAPEIQSERVLLKIRPDRVF</sequence>
<dbReference type="GO" id="GO:0016627">
    <property type="term" value="F:oxidoreductase activity, acting on the CH-CH group of donors"/>
    <property type="evidence" value="ECO:0007669"/>
    <property type="project" value="TreeGrafter"/>
</dbReference>
<proteinExistence type="predicted"/>
<protein>
    <recommendedName>
        <fullName evidence="2">Pyridoxamine 5'-phosphate oxidase N-terminal domain-containing protein</fullName>
    </recommendedName>
</protein>
<evidence type="ECO:0000313" key="4">
    <source>
        <dbReference type="Proteomes" id="UP001500420"/>
    </source>
</evidence>
<dbReference type="SUPFAM" id="SSF50475">
    <property type="entry name" value="FMN-binding split barrel"/>
    <property type="match status" value="1"/>
</dbReference>
<dbReference type="InterPro" id="IPR012349">
    <property type="entry name" value="Split_barrel_FMN-bd"/>
</dbReference>
<reference evidence="3 4" key="1">
    <citation type="journal article" date="2019" name="Int. J. Syst. Evol. Microbiol.">
        <title>The Global Catalogue of Microorganisms (GCM) 10K type strain sequencing project: providing services to taxonomists for standard genome sequencing and annotation.</title>
        <authorList>
            <consortium name="The Broad Institute Genomics Platform"/>
            <consortium name="The Broad Institute Genome Sequencing Center for Infectious Disease"/>
            <person name="Wu L."/>
            <person name="Ma J."/>
        </authorList>
    </citation>
    <scope>NUCLEOTIDE SEQUENCE [LARGE SCALE GENOMIC DNA]</scope>
    <source>
        <strain evidence="3 4">JCM 16328</strain>
    </source>
</reference>
<keyword evidence="4" id="KW-1185">Reference proteome</keyword>
<dbReference type="InterPro" id="IPR052019">
    <property type="entry name" value="F420H2_bilvrd_red/Heme_oxyg"/>
</dbReference>
<gene>
    <name evidence="3" type="ORF">GCM10009020_15450</name>
</gene>
<accession>A0AAV3T977</accession>
<dbReference type="AlphaFoldDB" id="A0AAV3T977"/>
<dbReference type="NCBIfam" id="TIGR03618">
    <property type="entry name" value="Rv1155_F420"/>
    <property type="match status" value="1"/>
</dbReference>
<dbReference type="InterPro" id="IPR011576">
    <property type="entry name" value="Pyridox_Oxase_N"/>
</dbReference>
<name>A0AAV3T977_9EURY</name>
<dbReference type="Pfam" id="PF01243">
    <property type="entry name" value="PNPOx_N"/>
    <property type="match status" value="1"/>
</dbReference>
<dbReference type="GO" id="GO:0005829">
    <property type="term" value="C:cytosol"/>
    <property type="evidence" value="ECO:0007669"/>
    <property type="project" value="TreeGrafter"/>
</dbReference>
<dbReference type="Gene3D" id="2.30.110.10">
    <property type="entry name" value="Electron Transport, Fmn-binding Protein, Chain A"/>
    <property type="match status" value="1"/>
</dbReference>
<dbReference type="Proteomes" id="UP001500420">
    <property type="component" value="Unassembled WGS sequence"/>
</dbReference>
<dbReference type="InterPro" id="IPR019920">
    <property type="entry name" value="F420-binding_dom_put"/>
</dbReference>
<organism evidence="3 4">
    <name type="scientific">Natronoarchaeum mannanilyticum</name>
    <dbReference type="NCBI Taxonomy" id="926360"/>
    <lineage>
        <taxon>Archaea</taxon>
        <taxon>Methanobacteriati</taxon>
        <taxon>Methanobacteriota</taxon>
        <taxon>Stenosarchaea group</taxon>
        <taxon>Halobacteria</taxon>
        <taxon>Halobacteriales</taxon>
        <taxon>Natronoarchaeaceae</taxon>
    </lineage>
</organism>
<feature type="domain" description="Pyridoxamine 5'-phosphate oxidase N-terminal" evidence="2">
    <location>
        <begin position="54"/>
        <end position="175"/>
    </location>
</feature>
<keyword evidence="1" id="KW-0560">Oxidoreductase</keyword>
<evidence type="ECO:0000256" key="1">
    <source>
        <dbReference type="ARBA" id="ARBA00023002"/>
    </source>
</evidence>
<evidence type="ECO:0000259" key="2">
    <source>
        <dbReference type="Pfam" id="PF01243"/>
    </source>
</evidence>
<comment type="caution">
    <text evidence="3">The sequence shown here is derived from an EMBL/GenBank/DDBJ whole genome shotgun (WGS) entry which is preliminary data.</text>
</comment>
<evidence type="ECO:0000313" key="3">
    <source>
        <dbReference type="EMBL" id="GAA0670242.1"/>
    </source>
</evidence>
<dbReference type="EMBL" id="BAAADV010000002">
    <property type="protein sequence ID" value="GAA0670242.1"/>
    <property type="molecule type" value="Genomic_DNA"/>
</dbReference>